<dbReference type="OrthoDB" id="432970at2759"/>
<dbReference type="AlphaFoldDB" id="A0A1E1LHQ9"/>
<dbReference type="EMBL" id="FJUX01000122">
    <property type="protein sequence ID" value="CZT09964.1"/>
    <property type="molecule type" value="Genomic_DNA"/>
</dbReference>
<evidence type="ECO:0000313" key="2">
    <source>
        <dbReference type="Proteomes" id="UP000178912"/>
    </source>
</evidence>
<organism evidence="1 2">
    <name type="scientific">Rhynchosporium agropyri</name>
    <dbReference type="NCBI Taxonomy" id="914238"/>
    <lineage>
        <taxon>Eukaryota</taxon>
        <taxon>Fungi</taxon>
        <taxon>Dikarya</taxon>
        <taxon>Ascomycota</taxon>
        <taxon>Pezizomycotina</taxon>
        <taxon>Leotiomycetes</taxon>
        <taxon>Helotiales</taxon>
        <taxon>Ploettnerulaceae</taxon>
        <taxon>Rhynchosporium</taxon>
    </lineage>
</organism>
<protein>
    <submittedName>
        <fullName evidence="1">Uncharacterized protein</fullName>
    </submittedName>
</protein>
<reference evidence="2" key="1">
    <citation type="submission" date="2016-03" db="EMBL/GenBank/DDBJ databases">
        <authorList>
            <person name="Guldener U."/>
        </authorList>
    </citation>
    <scope>NUCLEOTIDE SEQUENCE [LARGE SCALE GENOMIC DNA]</scope>
    <source>
        <strain evidence="2">04CH-RAC-A.6.1</strain>
    </source>
</reference>
<proteinExistence type="predicted"/>
<sequence>MECAKCKKTSKFACGQCDECPMIEGDMPIVHYCSAKCQKVDSANHQPSCQRLQEYTWCKFQLDAIEKHSPFVILRGQEHDNCDWLKDYKVFPSHLVSSTEDRETLLSYRSCREASIWVIELVDGFLKGKSSIAQVDFKH</sequence>
<evidence type="ECO:0000313" key="1">
    <source>
        <dbReference type="EMBL" id="CZT09964.1"/>
    </source>
</evidence>
<dbReference type="Proteomes" id="UP000178912">
    <property type="component" value="Unassembled WGS sequence"/>
</dbReference>
<accession>A0A1E1LHQ9</accession>
<gene>
    <name evidence="1" type="ORF">RAG0_14561</name>
</gene>
<keyword evidence="2" id="KW-1185">Reference proteome</keyword>
<name>A0A1E1LHQ9_9HELO</name>
<dbReference type="Gene3D" id="6.10.140.2220">
    <property type="match status" value="1"/>
</dbReference>